<protein>
    <recommendedName>
        <fullName evidence="7">PH domain-containing protein</fullName>
    </recommendedName>
</protein>
<proteinExistence type="predicted"/>
<reference evidence="5 6" key="1">
    <citation type="journal article" date="2011" name="Proc. Natl. Acad. Sci. U.S.A.">
        <title>Evolutionary erosion of yeast sex chromosomes by mating-type switching accidents.</title>
        <authorList>
            <person name="Gordon J.L."/>
            <person name="Armisen D."/>
            <person name="Proux-Wera E."/>
            <person name="Oheigeartaigh S.S."/>
            <person name="Byrne K.P."/>
            <person name="Wolfe K.H."/>
        </authorList>
    </citation>
    <scope>NUCLEOTIDE SEQUENCE [LARGE SCALE GENOMIC DNA]</scope>
    <source>
        <strain evidence="6">ATCC 24235 / CBS 4417 / NBRC 1672 / NRRL Y-8282 / UCD 70-5</strain>
    </source>
</reference>
<dbReference type="STRING" id="1071381.G8BT62"/>
<evidence type="ECO:0000256" key="1">
    <source>
        <dbReference type="ARBA" id="ARBA00022553"/>
    </source>
</evidence>
<sequence length="882" mass="98235">MTDVLNKQGTADATANYSVIYHSSVPAPVQYTENNVANNQAKTVHVDAIEQLDEENAQAQLVHEYPTDLLIDRFTKYRNIIKALIVYFSEIAYTQEQLGRINQKIIDKSIKFDVLNDIDANSNKLMDPLVSKIPKKLQQPSTLMQITTLEDSDKKDISSTAVGENDTSLSSEELIIGNSGFVKFGSGSVQDLQVILKKYHLSLASQQYKISKEIMSTIIPSLEKLKKNLALKIKEIKSLHDDFKTNLADHLEVTNKLLNKFVSSTHVFAETACENVNGKDKLSNAEADPYLLKLQLELQLKRQLIEENYLKSAFINLQSSGMKLEKIVYTTIQNSLNKYSALINSEARLIIKNLCHELNDGIHSKSPTYEWDHFISHHPNAFLNWKSSDPIPQDRKLTDVQFPEMKSALSKCIRAGPLLKSSSLLPSKGGSKSTKEEETVHYFVLTSNYLHEFENDGFFKSQIDDSTHPQPLSKNMIIQPLLSISLNDCEVIDFDEDSFTIIAKPLFNSSLLLRSKVSSDLKSSVKKADGKGSNPGKIRKFLKGSNEKKQTSLTVKSNSPQVDFVLQEIKAYEEMEKNNSEGEDIRVQWKISNTLLNPSELEIKKFKKWIFELKYLSAFNNNVERKEFIEDRLTLRDQAAVQAKGAHVGASNHSKSNKLGKMISNSSELAALSPLTNVNTPAIDDTGNLITIGDRRMSHTAYSHSALRKPGESADGGASRSIGQAYVSSTPNTISSPRSVPRSDYFNIVPSTSEGNTNSEESHSAVRPYTNQTVSSESKMFSSTEKMNRTNSNATSASTPPSITSLTVEHINDTESHPLKPILSNKSTVSQVKSQKGGKLNSFGKWISSRRSSVVSQGSEDGRPENYISEAPIKLNQSIYQS</sequence>
<dbReference type="EMBL" id="HE612859">
    <property type="protein sequence ID" value="CCE63033.1"/>
    <property type="molecule type" value="Genomic_DNA"/>
</dbReference>
<dbReference type="OrthoDB" id="2264563at2759"/>
<dbReference type="RefSeq" id="XP_003685467.1">
    <property type="nucleotide sequence ID" value="XM_003685419.1"/>
</dbReference>
<dbReference type="Pfam" id="PF20399">
    <property type="entry name" value="PH_20"/>
    <property type="match status" value="1"/>
</dbReference>
<dbReference type="GO" id="GO:0090372">
    <property type="term" value="P:positive regulation of glycerol transport"/>
    <property type="evidence" value="ECO:0007669"/>
    <property type="project" value="EnsemblFungi"/>
</dbReference>
<keyword evidence="1" id="KW-0597">Phosphoprotein</keyword>
<evidence type="ECO:0000259" key="4">
    <source>
        <dbReference type="Pfam" id="PF20400"/>
    </source>
</evidence>
<gene>
    <name evidence="5" type="primary">TPHA0D03990</name>
    <name evidence="5" type="ordered locus">TPHA_0D03990</name>
</gene>
<organism evidence="5 6">
    <name type="scientific">Tetrapisispora phaffii (strain ATCC 24235 / CBS 4417 / NBRC 1672 / NRRL Y-8282 / UCD 70-5)</name>
    <name type="common">Yeast</name>
    <name type="synonym">Fabospora phaffii</name>
    <dbReference type="NCBI Taxonomy" id="1071381"/>
    <lineage>
        <taxon>Eukaryota</taxon>
        <taxon>Fungi</taxon>
        <taxon>Dikarya</taxon>
        <taxon>Ascomycota</taxon>
        <taxon>Saccharomycotina</taxon>
        <taxon>Saccharomycetes</taxon>
        <taxon>Saccharomycetales</taxon>
        <taxon>Saccharomycetaceae</taxon>
        <taxon>Tetrapisispora</taxon>
    </lineage>
</organism>
<feature type="domain" description="SLM1/RGC1-like PH" evidence="3">
    <location>
        <begin position="402"/>
        <end position="496"/>
    </location>
</feature>
<dbReference type="InterPro" id="IPR046869">
    <property type="entry name" value="SLM1/RGC1-like_PH"/>
</dbReference>
<dbReference type="Pfam" id="PF20400">
    <property type="entry name" value="BAR_4"/>
    <property type="match status" value="1"/>
</dbReference>
<evidence type="ECO:0008006" key="7">
    <source>
        <dbReference type="Google" id="ProtNLM"/>
    </source>
</evidence>
<dbReference type="AlphaFoldDB" id="G8BT62"/>
<evidence type="ECO:0000256" key="2">
    <source>
        <dbReference type="SAM" id="MobiDB-lite"/>
    </source>
</evidence>
<dbReference type="PANTHER" id="PTHR31941:SF15">
    <property type="entry name" value="ACTIVATOR OF SKN7 PROTEIN 10-RELATED"/>
    <property type="match status" value="1"/>
</dbReference>
<dbReference type="eggNOG" id="ENOG502QU0Q">
    <property type="taxonomic scope" value="Eukaryota"/>
</dbReference>
<feature type="compositionally biased region" description="Low complexity" evidence="2">
    <location>
        <begin position="790"/>
        <end position="802"/>
    </location>
</feature>
<dbReference type="GeneID" id="11534132"/>
<dbReference type="PANTHER" id="PTHR31941">
    <property type="entry name" value="CYTOSKELETAL SIGNALING PROTEIN SLM1"/>
    <property type="match status" value="1"/>
</dbReference>
<dbReference type="KEGG" id="tpf:TPHA_0D03990"/>
<feature type="region of interest" description="Disordered" evidence="2">
    <location>
        <begin position="850"/>
        <end position="869"/>
    </location>
</feature>
<evidence type="ECO:0000259" key="3">
    <source>
        <dbReference type="Pfam" id="PF20399"/>
    </source>
</evidence>
<name>G8BT62_TETPH</name>
<accession>G8BT62</accession>
<dbReference type="HOGENOM" id="CLU_008754_0_0_1"/>
<evidence type="ECO:0000313" key="5">
    <source>
        <dbReference type="EMBL" id="CCE63033.1"/>
    </source>
</evidence>
<dbReference type="OMA" id="DIRYPKM"/>
<feature type="domain" description="SLM1/RGC1-like BAR-like" evidence="4">
    <location>
        <begin position="186"/>
        <end position="378"/>
    </location>
</feature>
<dbReference type="Gene3D" id="2.30.29.30">
    <property type="entry name" value="Pleckstrin-homology domain (PH domain)/Phosphotyrosine-binding domain (PTB)"/>
    <property type="match status" value="1"/>
</dbReference>
<dbReference type="InterPro" id="IPR046868">
    <property type="entry name" value="BAR_4"/>
</dbReference>
<dbReference type="InterPro" id="IPR011993">
    <property type="entry name" value="PH-like_dom_sf"/>
</dbReference>
<dbReference type="Proteomes" id="UP000005666">
    <property type="component" value="Chromosome 4"/>
</dbReference>
<feature type="region of interest" description="Disordered" evidence="2">
    <location>
        <begin position="748"/>
        <end position="802"/>
    </location>
</feature>
<keyword evidence="6" id="KW-1185">Reference proteome</keyword>
<feature type="compositionally biased region" description="Polar residues" evidence="2">
    <location>
        <begin position="769"/>
        <end position="785"/>
    </location>
</feature>
<evidence type="ECO:0000313" key="6">
    <source>
        <dbReference type="Proteomes" id="UP000005666"/>
    </source>
</evidence>